<dbReference type="RefSeq" id="WP_146577129.1">
    <property type="nucleotide sequence ID" value="NZ_SJPM01000002.1"/>
</dbReference>
<dbReference type="GO" id="GO:0005960">
    <property type="term" value="C:glycine cleavage complex"/>
    <property type="evidence" value="ECO:0007669"/>
    <property type="project" value="InterPro"/>
</dbReference>
<dbReference type="InterPro" id="IPR002930">
    <property type="entry name" value="GCV_H"/>
</dbReference>
<dbReference type="InterPro" id="IPR033753">
    <property type="entry name" value="GCV_H/Fam206"/>
</dbReference>
<dbReference type="PANTHER" id="PTHR11715:SF3">
    <property type="entry name" value="GLYCINE CLEAVAGE SYSTEM H PROTEIN-RELATED"/>
    <property type="match status" value="1"/>
</dbReference>
<keyword evidence="4" id="KW-1185">Reference proteome</keyword>
<dbReference type="SUPFAM" id="SSF51230">
    <property type="entry name" value="Single hybrid motif"/>
    <property type="match status" value="1"/>
</dbReference>
<evidence type="ECO:0000256" key="1">
    <source>
        <dbReference type="ARBA" id="ARBA00022823"/>
    </source>
</evidence>
<proteinExistence type="predicted"/>
<comment type="caution">
    <text evidence="3">The sequence shown here is derived from an EMBL/GenBank/DDBJ whole genome shotgun (WGS) entry which is preliminary data.</text>
</comment>
<evidence type="ECO:0000313" key="4">
    <source>
        <dbReference type="Proteomes" id="UP000316213"/>
    </source>
</evidence>
<accession>A0A5C6API5</accession>
<dbReference type="GO" id="GO:0019464">
    <property type="term" value="P:glycine decarboxylation via glycine cleavage system"/>
    <property type="evidence" value="ECO:0007669"/>
    <property type="project" value="InterPro"/>
</dbReference>
<evidence type="ECO:0000313" key="3">
    <source>
        <dbReference type="EMBL" id="TWU01923.1"/>
    </source>
</evidence>
<dbReference type="AlphaFoldDB" id="A0A5C6API5"/>
<dbReference type="CDD" id="cd06848">
    <property type="entry name" value="GCS_H"/>
    <property type="match status" value="1"/>
</dbReference>
<evidence type="ECO:0000259" key="2">
    <source>
        <dbReference type="PROSITE" id="PS50968"/>
    </source>
</evidence>
<keyword evidence="1" id="KW-0450">Lipoyl</keyword>
<dbReference type="Gene3D" id="2.40.50.100">
    <property type="match status" value="1"/>
</dbReference>
<dbReference type="Pfam" id="PF01597">
    <property type="entry name" value="GCV_H"/>
    <property type="match status" value="1"/>
</dbReference>
<sequence>MSSDSFTFAMGEFEASFPADYKYAKNHMWALPISASGEPDPEHPAMFRFGLTAYAVRLLQDVYFLDWTVQPPCPVKLRSGIGSIESKKAESDLFSPVQGQLITINQAVLDDPALINASPYIDGWMLEFEVDAKDRDVLLTPTEYQEHLLEAWEVAQRTIKGQANQ</sequence>
<feature type="domain" description="Lipoyl-binding" evidence="2">
    <location>
        <begin position="46"/>
        <end position="129"/>
    </location>
</feature>
<dbReference type="GO" id="GO:0009249">
    <property type="term" value="P:protein lipoylation"/>
    <property type="evidence" value="ECO:0007669"/>
    <property type="project" value="TreeGrafter"/>
</dbReference>
<dbReference type="EMBL" id="SJPM01000002">
    <property type="protein sequence ID" value="TWU01923.1"/>
    <property type="molecule type" value="Genomic_DNA"/>
</dbReference>
<dbReference type="InterPro" id="IPR000089">
    <property type="entry name" value="Biotin_lipoyl"/>
</dbReference>
<organism evidence="3 4">
    <name type="scientific">Neorhodopirellula pilleata</name>
    <dbReference type="NCBI Taxonomy" id="2714738"/>
    <lineage>
        <taxon>Bacteria</taxon>
        <taxon>Pseudomonadati</taxon>
        <taxon>Planctomycetota</taxon>
        <taxon>Planctomycetia</taxon>
        <taxon>Pirellulales</taxon>
        <taxon>Pirellulaceae</taxon>
        <taxon>Neorhodopirellula</taxon>
    </lineage>
</organism>
<dbReference type="PROSITE" id="PS50968">
    <property type="entry name" value="BIOTINYL_LIPOYL"/>
    <property type="match status" value="1"/>
</dbReference>
<reference evidence="3 4" key="1">
    <citation type="submission" date="2019-02" db="EMBL/GenBank/DDBJ databases">
        <title>Deep-cultivation of Planctomycetes and their phenomic and genomic characterization uncovers novel biology.</title>
        <authorList>
            <person name="Wiegand S."/>
            <person name="Jogler M."/>
            <person name="Boedeker C."/>
            <person name="Pinto D."/>
            <person name="Vollmers J."/>
            <person name="Rivas-Marin E."/>
            <person name="Kohn T."/>
            <person name="Peeters S.H."/>
            <person name="Heuer A."/>
            <person name="Rast P."/>
            <person name="Oberbeckmann S."/>
            <person name="Bunk B."/>
            <person name="Jeske O."/>
            <person name="Meyerdierks A."/>
            <person name="Storesund J.E."/>
            <person name="Kallscheuer N."/>
            <person name="Luecker S."/>
            <person name="Lage O.M."/>
            <person name="Pohl T."/>
            <person name="Merkel B.J."/>
            <person name="Hornburger P."/>
            <person name="Mueller R.-W."/>
            <person name="Bruemmer F."/>
            <person name="Labrenz M."/>
            <person name="Spormann A.M."/>
            <person name="Op Den Camp H."/>
            <person name="Overmann J."/>
            <person name="Amann R."/>
            <person name="Jetten M.S.M."/>
            <person name="Mascher T."/>
            <person name="Medema M.H."/>
            <person name="Devos D.P."/>
            <person name="Kaster A.-K."/>
            <person name="Ovreas L."/>
            <person name="Rohde M."/>
            <person name="Galperin M.Y."/>
            <person name="Jogler C."/>
        </authorList>
    </citation>
    <scope>NUCLEOTIDE SEQUENCE [LARGE SCALE GENOMIC DNA]</scope>
    <source>
        <strain evidence="3 4">Pla100</strain>
    </source>
</reference>
<dbReference type="PANTHER" id="PTHR11715">
    <property type="entry name" value="GLYCINE CLEAVAGE SYSTEM H PROTEIN"/>
    <property type="match status" value="1"/>
</dbReference>
<dbReference type="GO" id="GO:0005829">
    <property type="term" value="C:cytosol"/>
    <property type="evidence" value="ECO:0007669"/>
    <property type="project" value="TreeGrafter"/>
</dbReference>
<dbReference type="OrthoDB" id="9796712at2"/>
<name>A0A5C6API5_9BACT</name>
<dbReference type="InterPro" id="IPR011053">
    <property type="entry name" value="Single_hybrid_motif"/>
</dbReference>
<dbReference type="Proteomes" id="UP000316213">
    <property type="component" value="Unassembled WGS sequence"/>
</dbReference>
<protein>
    <submittedName>
        <fullName evidence="3">Glycine cleavage system H protein</fullName>
    </submittedName>
</protein>
<gene>
    <name evidence="3" type="primary">gcvH_1</name>
    <name evidence="3" type="ORF">Pla100_16590</name>
</gene>